<comment type="similarity">
    <text evidence="2 11">Belongs to the tektin family.</text>
</comment>
<dbReference type="PRINTS" id="PR00511">
    <property type="entry name" value="TEKTIN"/>
</dbReference>
<dbReference type="AlphaFoldDB" id="A0A8C9RYN8"/>
<dbReference type="Ensembl" id="ENSSFOT00015025435.2">
    <property type="protein sequence ID" value="ENSSFOP00015025157.1"/>
    <property type="gene ID" value="ENSSFOG00015016146.2"/>
</dbReference>
<evidence type="ECO:0000313" key="12">
    <source>
        <dbReference type="Ensembl" id="ENSSFOP00015025157.1"/>
    </source>
</evidence>
<keyword evidence="5" id="KW-0175">Coiled coil</keyword>
<gene>
    <name evidence="12" type="primary">TEKT1</name>
    <name evidence="12" type="synonym">tekt1</name>
</gene>
<dbReference type="PANTHER" id="PTHR19960">
    <property type="entry name" value="TEKTIN"/>
    <property type="match status" value="1"/>
</dbReference>
<dbReference type="GO" id="GO:0060294">
    <property type="term" value="P:cilium movement involved in cell motility"/>
    <property type="evidence" value="ECO:0007669"/>
    <property type="project" value="UniProtKB-UniRule"/>
</dbReference>
<dbReference type="GO" id="GO:0005930">
    <property type="term" value="C:axoneme"/>
    <property type="evidence" value="ECO:0007669"/>
    <property type="project" value="UniProtKB-SubCell"/>
</dbReference>
<evidence type="ECO:0000256" key="3">
    <source>
        <dbReference type="ARBA" id="ARBA00022490"/>
    </source>
</evidence>
<dbReference type="OrthoDB" id="10054259at2759"/>
<organism evidence="12 13">
    <name type="scientific">Scleropages formosus</name>
    <name type="common">Asian bonytongue</name>
    <name type="synonym">Osteoglossum formosum</name>
    <dbReference type="NCBI Taxonomy" id="113540"/>
    <lineage>
        <taxon>Eukaryota</taxon>
        <taxon>Metazoa</taxon>
        <taxon>Chordata</taxon>
        <taxon>Craniata</taxon>
        <taxon>Vertebrata</taxon>
        <taxon>Euteleostomi</taxon>
        <taxon>Actinopterygii</taxon>
        <taxon>Neopterygii</taxon>
        <taxon>Teleostei</taxon>
        <taxon>Osteoglossocephala</taxon>
        <taxon>Osteoglossomorpha</taxon>
        <taxon>Osteoglossiformes</taxon>
        <taxon>Osteoglossidae</taxon>
        <taxon>Scleropages</taxon>
    </lineage>
</organism>
<dbReference type="RefSeq" id="XP_018606063.1">
    <property type="nucleotide sequence ID" value="XM_018750547.2"/>
</dbReference>
<dbReference type="KEGG" id="sfm:108933460"/>
<comment type="subunit">
    <text evidence="10">Microtubule inner protein component of sperm flagellar doublet microtubules.</text>
</comment>
<evidence type="ECO:0000256" key="4">
    <source>
        <dbReference type="ARBA" id="ARBA00022846"/>
    </source>
</evidence>
<evidence type="ECO:0000256" key="10">
    <source>
        <dbReference type="ARBA" id="ARBA00046435"/>
    </source>
</evidence>
<reference evidence="12 13" key="1">
    <citation type="submission" date="2019-04" db="EMBL/GenBank/DDBJ databases">
        <authorList>
            <consortium name="Wellcome Sanger Institute Data Sharing"/>
        </authorList>
    </citation>
    <scope>NUCLEOTIDE SEQUENCE [LARGE SCALE GENOMIC DNA]</scope>
</reference>
<evidence type="ECO:0000256" key="11">
    <source>
        <dbReference type="RuleBase" id="RU367040"/>
    </source>
</evidence>
<keyword evidence="8 11" id="KW-0966">Cell projection</keyword>
<dbReference type="Pfam" id="PF03148">
    <property type="entry name" value="Tektin"/>
    <property type="match status" value="1"/>
</dbReference>
<evidence type="ECO:0000256" key="2">
    <source>
        <dbReference type="ARBA" id="ARBA00007209"/>
    </source>
</evidence>
<keyword evidence="3" id="KW-0963">Cytoplasm</keyword>
<keyword evidence="13" id="KW-1185">Reference proteome</keyword>
<keyword evidence="6 11" id="KW-0969">Cilium</keyword>
<dbReference type="InterPro" id="IPR000435">
    <property type="entry name" value="Tektins"/>
</dbReference>
<dbReference type="GO" id="GO:0005634">
    <property type="term" value="C:nucleus"/>
    <property type="evidence" value="ECO:0007669"/>
    <property type="project" value="TreeGrafter"/>
</dbReference>
<dbReference type="PANTHER" id="PTHR19960:SF25">
    <property type="entry name" value="TEKTIN-1"/>
    <property type="match status" value="1"/>
</dbReference>
<reference evidence="12" key="2">
    <citation type="submission" date="2025-08" db="UniProtKB">
        <authorList>
            <consortium name="Ensembl"/>
        </authorList>
    </citation>
    <scope>IDENTIFICATION</scope>
</reference>
<dbReference type="GO" id="GO:0015630">
    <property type="term" value="C:microtubule cytoskeleton"/>
    <property type="evidence" value="ECO:0007669"/>
    <property type="project" value="UniProtKB-UniRule"/>
</dbReference>
<evidence type="ECO:0000256" key="1">
    <source>
        <dbReference type="ARBA" id="ARBA00004611"/>
    </source>
</evidence>
<keyword evidence="4 11" id="KW-0282">Flagellum</keyword>
<dbReference type="GeneID" id="108933460"/>
<keyword evidence="7" id="KW-0206">Cytoskeleton</keyword>
<reference evidence="12" key="3">
    <citation type="submission" date="2025-09" db="UniProtKB">
        <authorList>
            <consortium name="Ensembl"/>
        </authorList>
    </citation>
    <scope>IDENTIFICATION</scope>
</reference>
<sequence length="405" mass="47071">MSRLRLVEMQPKFLMSDWHQANRMHYGNVEAKRLQSERLVAESQRLVEESDKATQRMQQEVNQRLEWRIKDIRFWKQELELKLNDMVEEIETLLTTKTRVERALESCSEPLRVTLQCMLEREKRVGIDLVHDDVERELIKEKEVIEGVSALLQRTLEQINEQIRLNRSVKYYLEKDLRDKVQAEQIDDYCSNLSNTSINIPHTVAPIPTTGRATVTPKEWEQFSDLNMSKAEREKNNSVSLRVLVDSLLEQTASDMRKAHQAVGTALELCIQETKSAKCQLEENLAKVLEEMARQEKSMASLRAAIEDKRAPLSVAQERLAARSQRPRIELCHDSPQAQLYAEVQKLDGHIQRLNRSLFQSEVELRALRSSQLTLEEEILVKANSLYIDEVICTQLRQPIVVQNF</sequence>
<comment type="function">
    <text evidence="9">Microtubule inner protein (MIP) part of the dynein-decorated doublet microtubules (DMTs) in cilia and flagellar axoneme. Forms filamentous polymers in the walls of ciliary and flagellar microtubules.</text>
</comment>
<dbReference type="GO" id="GO:0060271">
    <property type="term" value="P:cilium assembly"/>
    <property type="evidence" value="ECO:0007669"/>
    <property type="project" value="UniProtKB-UniRule"/>
</dbReference>
<evidence type="ECO:0000256" key="5">
    <source>
        <dbReference type="ARBA" id="ARBA00023054"/>
    </source>
</evidence>
<evidence type="ECO:0000256" key="7">
    <source>
        <dbReference type="ARBA" id="ARBA00023212"/>
    </source>
</evidence>
<dbReference type="Proteomes" id="UP000694397">
    <property type="component" value="Chromosome 10"/>
</dbReference>
<evidence type="ECO:0000256" key="8">
    <source>
        <dbReference type="ARBA" id="ARBA00023273"/>
    </source>
</evidence>
<evidence type="ECO:0000256" key="9">
    <source>
        <dbReference type="ARBA" id="ARBA00045224"/>
    </source>
</evidence>
<protein>
    <recommendedName>
        <fullName evidence="11">Tektin</fullName>
    </recommendedName>
</protein>
<dbReference type="CTD" id="83659"/>
<name>A0A8C9RYN8_SCLFO</name>
<dbReference type="GeneTree" id="ENSGT00950000182894"/>
<evidence type="ECO:0000313" key="13">
    <source>
        <dbReference type="Proteomes" id="UP000694397"/>
    </source>
</evidence>
<proteinExistence type="inferred from homology"/>
<evidence type="ECO:0000256" key="6">
    <source>
        <dbReference type="ARBA" id="ARBA00023069"/>
    </source>
</evidence>
<comment type="subcellular location">
    <subcellularLocation>
        <location evidence="11">Cytoplasm</location>
        <location evidence="11">Cytoskeleton</location>
        <location evidence="11">Cilium axoneme</location>
    </subcellularLocation>
    <subcellularLocation>
        <location evidence="1">Cytoplasm</location>
        <location evidence="1">Cytoskeleton</location>
        <location evidence="1">Flagellum axoneme</location>
    </subcellularLocation>
</comment>
<dbReference type="InterPro" id="IPR048256">
    <property type="entry name" value="Tektin-like"/>
</dbReference>
<accession>A0A8C9RYN8</accession>